<gene>
    <name evidence="9" type="ORF">A8990_12349</name>
</gene>
<dbReference type="GO" id="GO:0016020">
    <property type="term" value="C:membrane"/>
    <property type="evidence" value="ECO:0007669"/>
    <property type="project" value="UniProtKB-SubCell"/>
</dbReference>
<keyword evidence="5 8" id="KW-0812">Transmembrane</keyword>
<feature type="transmembrane region" description="Helical" evidence="8">
    <location>
        <begin position="334"/>
        <end position="356"/>
    </location>
</feature>
<evidence type="ECO:0000256" key="6">
    <source>
        <dbReference type="ARBA" id="ARBA00022989"/>
    </source>
</evidence>
<dbReference type="PANTHER" id="PTHR34975:SF2">
    <property type="entry name" value="SPORE GERMINATION PROTEIN A2"/>
    <property type="match status" value="1"/>
</dbReference>
<feature type="transmembrane region" description="Helical" evidence="8">
    <location>
        <begin position="302"/>
        <end position="322"/>
    </location>
</feature>
<reference evidence="9 10" key="1">
    <citation type="submission" date="2018-08" db="EMBL/GenBank/DDBJ databases">
        <title>Genomic Encyclopedia of Type Strains, Phase III (KMG-III): the genomes of soil and plant-associated and newly described type strains.</title>
        <authorList>
            <person name="Whitman W."/>
        </authorList>
    </citation>
    <scope>NUCLEOTIDE SEQUENCE [LARGE SCALE GENOMIC DNA]</scope>
    <source>
        <strain evidence="9 10">CGMCC 1.10966</strain>
    </source>
</reference>
<evidence type="ECO:0000256" key="3">
    <source>
        <dbReference type="ARBA" id="ARBA00022448"/>
    </source>
</evidence>
<feature type="transmembrane region" description="Helical" evidence="8">
    <location>
        <begin position="151"/>
        <end position="169"/>
    </location>
</feature>
<dbReference type="InterPro" id="IPR004761">
    <property type="entry name" value="Spore_GerAB"/>
</dbReference>
<keyword evidence="10" id="KW-1185">Reference proteome</keyword>
<dbReference type="PANTHER" id="PTHR34975">
    <property type="entry name" value="SPORE GERMINATION PROTEIN A2"/>
    <property type="match status" value="1"/>
</dbReference>
<evidence type="ECO:0000256" key="4">
    <source>
        <dbReference type="ARBA" id="ARBA00022544"/>
    </source>
</evidence>
<proteinExistence type="inferred from homology"/>
<feature type="transmembrane region" description="Helical" evidence="8">
    <location>
        <begin position="123"/>
        <end position="144"/>
    </location>
</feature>
<organism evidence="9 10">
    <name type="scientific">Paenibacillus taihuensis</name>
    <dbReference type="NCBI Taxonomy" id="1156355"/>
    <lineage>
        <taxon>Bacteria</taxon>
        <taxon>Bacillati</taxon>
        <taxon>Bacillota</taxon>
        <taxon>Bacilli</taxon>
        <taxon>Bacillales</taxon>
        <taxon>Paenibacillaceae</taxon>
        <taxon>Paenibacillus</taxon>
    </lineage>
</organism>
<dbReference type="GO" id="GO:0009847">
    <property type="term" value="P:spore germination"/>
    <property type="evidence" value="ECO:0007669"/>
    <property type="project" value="InterPro"/>
</dbReference>
<comment type="subcellular location">
    <subcellularLocation>
        <location evidence="1">Membrane</location>
        <topology evidence="1">Multi-pass membrane protein</topology>
    </subcellularLocation>
</comment>
<comment type="similarity">
    <text evidence="2">Belongs to the amino acid-polyamine-organocation (APC) superfamily. Spore germination protein (SGP) (TC 2.A.3.9) family.</text>
</comment>
<dbReference type="Pfam" id="PF03845">
    <property type="entry name" value="Spore_permease"/>
    <property type="match status" value="1"/>
</dbReference>
<comment type="caution">
    <text evidence="9">The sequence shown here is derived from an EMBL/GenBank/DDBJ whole genome shotgun (WGS) entry which is preliminary data.</text>
</comment>
<keyword evidence="7 8" id="KW-0472">Membrane</keyword>
<evidence type="ECO:0000256" key="7">
    <source>
        <dbReference type="ARBA" id="ARBA00023136"/>
    </source>
</evidence>
<evidence type="ECO:0000313" key="9">
    <source>
        <dbReference type="EMBL" id="REE78921.1"/>
    </source>
</evidence>
<sequence>MSTLQSSEKLSPYHIVILVYMTQFGVIIFSLPQLLSKAFGTNGWVMNLIFAIIVIVNMLLIGAAYWMGKGKSIFVILERAMPRIMLYPLYLFLMFVWSVLGCLVAKEYVLIFQMIAFPTTHPMFFKIALDLLVFWLMIQGIYNISKSITMLFYLTIWMLPVVCFFYADFSWSRLTPFFFREGQPSPVEFVNIFASYLGYELILMVFPYTDKKSKLIKSSIIGSLLLAFIYTYLCIITFGFFSLRQLQRMAFPLLDLMAYIKFPFIERVENLFFGAFLFTTVATVVMYLWSAQETALQVFKRANVKLVAGVLVIFAYVIAFIPDTLSDVQHWLGLFAQLEIGIAFILPLLLVVVLAFTKNKKEAAS</sequence>
<keyword evidence="3" id="KW-0813">Transport</keyword>
<evidence type="ECO:0000256" key="8">
    <source>
        <dbReference type="SAM" id="Phobius"/>
    </source>
</evidence>
<feature type="transmembrane region" description="Helical" evidence="8">
    <location>
        <begin position="44"/>
        <end position="68"/>
    </location>
</feature>
<dbReference type="AlphaFoldDB" id="A0A3D9RSA6"/>
<keyword evidence="4" id="KW-0309">Germination</keyword>
<feature type="transmembrane region" description="Helical" evidence="8">
    <location>
        <begin position="89"/>
        <end position="111"/>
    </location>
</feature>
<feature type="transmembrane region" description="Helical" evidence="8">
    <location>
        <begin position="271"/>
        <end position="290"/>
    </location>
</feature>
<accession>A0A3D9RSA6</accession>
<name>A0A3D9RSA6_9BACL</name>
<evidence type="ECO:0000256" key="1">
    <source>
        <dbReference type="ARBA" id="ARBA00004141"/>
    </source>
</evidence>
<dbReference type="RefSeq" id="WP_245996096.1">
    <property type="nucleotide sequence ID" value="NZ_QTTN01000023.1"/>
</dbReference>
<evidence type="ECO:0000256" key="5">
    <source>
        <dbReference type="ARBA" id="ARBA00022692"/>
    </source>
</evidence>
<evidence type="ECO:0000256" key="2">
    <source>
        <dbReference type="ARBA" id="ARBA00007998"/>
    </source>
</evidence>
<dbReference type="Proteomes" id="UP000256304">
    <property type="component" value="Unassembled WGS sequence"/>
</dbReference>
<protein>
    <submittedName>
        <fullName evidence="9">Spore germination protein (Amino acid permease)</fullName>
    </submittedName>
</protein>
<feature type="transmembrane region" description="Helical" evidence="8">
    <location>
        <begin position="220"/>
        <end position="243"/>
    </location>
</feature>
<feature type="transmembrane region" description="Helical" evidence="8">
    <location>
        <begin position="12"/>
        <end position="32"/>
    </location>
</feature>
<feature type="transmembrane region" description="Helical" evidence="8">
    <location>
        <begin position="189"/>
        <end position="208"/>
    </location>
</feature>
<keyword evidence="6 8" id="KW-1133">Transmembrane helix</keyword>
<evidence type="ECO:0000313" key="10">
    <source>
        <dbReference type="Proteomes" id="UP000256304"/>
    </source>
</evidence>
<dbReference type="EMBL" id="QTTN01000023">
    <property type="protein sequence ID" value="REE78921.1"/>
    <property type="molecule type" value="Genomic_DNA"/>
</dbReference>